<accession>Q9MC13</accession>
<comment type="interaction">
    <interactant intactId="EBI-16066409">
        <id>Q9MC13</id>
    </interactant>
    <interactant intactId="EBI-16066409">
        <id>Q9MC13</id>
        <label>1</label>
    </interactant>
    <organismsDiffer>false</organismsDiffer>
    <experiments>2</experiments>
</comment>
<keyword evidence="2" id="KW-1185">Reference proteome</keyword>
<sequence>MSKLDLGRVDLLSMLGNSSSAGVDTAKGVIPFSTSGATWAVPRLSEDGITSHFLRRRGYVTMTQGGSRDQNAAVRKILSLIIAYDIQTQACFFISNEESMRITMAETMGVKDRPNARTNSWAEVSDSDINRGIAKALKEGNLTLDENQKDGFMKLVHAFVADILAQSGHYKPVTSVTYFSAPIDMESDYLDPFSIAIIRDVLDDSPFSELRYDARAMSELEDRDVPITRFSRVMAQMGNAMVRNIMVLNEAAQRKLRGLAVVGEIVHGRVRAPVRYLNDSFIQTLRSNINFHLLTRTTPERWAQSWIQAFGSLKGWVDAINGIADATTEEEKKKLAMQTSMDLELLSDLTPLIRDAATSVEKFVTFAPLSFYQGLGSVTQIRALDSSTNLAAVIVRYAAKEINLIPAYQSFQVPTVDVGVKKTAIMDQRLSLQLPEFSEDQFFGMLEQRMQNMSDSEVAELVDRIAKGETPFGDVVKQLPGTSTLLVTNGYYMGGLLTNEDKIIPGDASVPALLYMQAASFASSVRFPPGEYPVFHHESSNGDVRLTDQVSADAQLSHSAVETANPLNFLVACNVSVHTPSIAIDIIEPMPDLTRRGTTEYVHKGEIKVAAIPSLPPKSADRKAQVSRETAKFERVLYKARKGGAQVAAPIDLESLFGIAVNLAVPTVKHVYSPDSKTKLALDIIKGLESEGDKAAATRLLMTLARAYTGTYSSLGLRRRDEITGIAAQPSDVAMQEFALQSGVQTLKAVAKHTGIMEVATIEMVEEKVRSLDDNRFYEIAAEVVLRALKGM</sequence>
<keyword evidence="3 4" id="KW-0002">3D-structure</keyword>
<dbReference type="Pfam" id="PF20837">
    <property type="entry name" value="P1"/>
    <property type="match status" value="2"/>
</dbReference>
<dbReference type="InterPro" id="IPR048856">
    <property type="entry name" value="P1"/>
</dbReference>
<evidence type="ECO:0000313" key="1">
    <source>
        <dbReference type="EMBL" id="AAF63302.1"/>
    </source>
</evidence>
<dbReference type="PDB" id="4BTP">
    <property type="method" value="X-ray"/>
    <property type="resolution" value="3.70 A"/>
    <property type="chains" value="A/B/C/D/E/F/G/H/I/J=1-792"/>
</dbReference>
<evidence type="ECO:0000313" key="2">
    <source>
        <dbReference type="Proteomes" id="UP000000734"/>
    </source>
</evidence>
<dbReference type="KEGG" id="vg:956603"/>
<evidence type="ECO:0007829" key="3">
    <source>
        <dbReference type="PDB" id="4BTP"/>
    </source>
</evidence>
<dbReference type="DIP" id="DIP-60477N"/>
<reference evidence="3 4" key="2">
    <citation type="journal article" date="2013" name="Structure">
        <title>Plate tectonics of virus shell assembly and reorganization in phage phi8, a distant relative of mammalian reoviruses.</title>
        <authorList>
            <person name="El Omari K."/>
            <person name="Sutton G."/>
            <person name="Ravantti J.J."/>
            <person name="Zhang H."/>
            <person name="Walter T.S."/>
            <person name="Grimes J.M."/>
            <person name="Bamford D.H."/>
            <person name="Stuart D.I."/>
            <person name="Mancini E.J."/>
        </authorList>
    </citation>
    <scope>X-RAY CRYSTALLOGRAPHY (3.70 ANGSTROMS)</scope>
</reference>
<dbReference type="EMBL" id="AF226851">
    <property type="protein sequence ID" value="AAF63302.1"/>
    <property type="molecule type" value="Genomic_RNA"/>
</dbReference>
<dbReference type="Proteomes" id="UP000000734">
    <property type="component" value="Genome"/>
</dbReference>
<reference evidence="1 2" key="1">
    <citation type="journal article" date="2000" name="Virology">
        <title>Characterization of phi8, a bacteriophage containing three double-stranded RNA genomic segments and distantly related to Phi6.</title>
        <authorList>
            <person name="Hoogstraten D."/>
            <person name="Qiao X."/>
            <person name="Sun Y."/>
            <person name="Hu A."/>
            <person name="Onodera S."/>
            <person name="Mindich L."/>
        </authorList>
    </citation>
    <scope>NUCLEOTIDE SEQUENCE [LARGE SCALE GENOMIC DNA]</scope>
</reference>
<dbReference type="PDBsum" id="4BTP"/>
<proteinExistence type="evidence at protein level"/>
<organism evidence="1 2">
    <name type="scientific">Pseudomonas phage phi8</name>
    <dbReference type="NCBI Taxonomy" id="120086"/>
    <lineage>
        <taxon>Viruses</taxon>
        <taxon>Riboviria</taxon>
        <taxon>Orthornavirae</taxon>
        <taxon>Duplornaviricota</taxon>
        <taxon>Vidaverviricetes</taxon>
        <taxon>Mindivirales</taxon>
        <taxon>Cystoviridae</taxon>
        <taxon>Alphacystovirus</taxon>
        <taxon>Alphacystovirus phi8</taxon>
        <taxon>Cystovirus phi8</taxon>
    </lineage>
</organism>
<evidence type="ECO:0007829" key="4">
    <source>
        <dbReference type="PDB" id="4BX4"/>
    </source>
</evidence>
<dbReference type="EvolutionaryTrace" id="Q9MC13"/>
<name>Q9MC13_9VIRU</name>
<dbReference type="RefSeq" id="NP_524563.1">
    <property type="nucleotide sequence ID" value="NC_003299.1"/>
</dbReference>
<gene>
    <name evidence="1" type="primary">1</name>
</gene>
<dbReference type="PDBsum" id="4BX4"/>
<dbReference type="SMR" id="Q9MC13"/>
<dbReference type="GO" id="GO:0042802">
    <property type="term" value="F:identical protein binding"/>
    <property type="evidence" value="ECO:0000353"/>
    <property type="project" value="IntAct"/>
</dbReference>
<dbReference type="PDB" id="4BX4">
    <property type="method" value="EM"/>
    <property type="resolution" value="8.70 A"/>
    <property type="chains" value="A/B=1-792"/>
</dbReference>
<protein>
    <submittedName>
        <fullName evidence="1">p1</fullName>
    </submittedName>
</protein>